<dbReference type="EMBL" id="JBHMDY010000032">
    <property type="protein sequence ID" value="MFB9261398.1"/>
    <property type="molecule type" value="Genomic_DNA"/>
</dbReference>
<dbReference type="Gene3D" id="1.10.1400.10">
    <property type="match status" value="1"/>
</dbReference>
<evidence type="ECO:0000313" key="5">
    <source>
        <dbReference type="Proteomes" id="UP001589700"/>
    </source>
</evidence>
<comment type="caution">
    <text evidence="4">The sequence shown here is derived from an EMBL/GenBank/DDBJ whole genome shotgun (WGS) entry which is preliminary data.</text>
</comment>
<dbReference type="Gene3D" id="1.10.439.10">
    <property type="entry name" value="Penicillin Amidohydrolase, domain 1"/>
    <property type="match status" value="1"/>
</dbReference>
<organism evidence="4 5">
    <name type="scientific">Dietzia aerolata</name>
    <dbReference type="NCBI Taxonomy" id="595984"/>
    <lineage>
        <taxon>Bacteria</taxon>
        <taxon>Bacillati</taxon>
        <taxon>Actinomycetota</taxon>
        <taxon>Actinomycetes</taxon>
        <taxon>Mycobacteriales</taxon>
        <taxon>Dietziaceae</taxon>
        <taxon>Dietzia</taxon>
    </lineage>
</organism>
<comment type="similarity">
    <text evidence="1">Belongs to the peptidase S45 family.</text>
</comment>
<dbReference type="PANTHER" id="PTHR34218:SF4">
    <property type="entry name" value="ACYL-HOMOSERINE LACTONE ACYLASE QUIP"/>
    <property type="match status" value="1"/>
</dbReference>
<evidence type="ECO:0000256" key="3">
    <source>
        <dbReference type="ARBA" id="ARBA00023145"/>
    </source>
</evidence>
<dbReference type="SUPFAM" id="SSF56235">
    <property type="entry name" value="N-terminal nucleophile aminohydrolases (Ntn hydrolases)"/>
    <property type="match status" value="1"/>
</dbReference>
<evidence type="ECO:0000256" key="1">
    <source>
        <dbReference type="ARBA" id="ARBA00006586"/>
    </source>
</evidence>
<dbReference type="Pfam" id="PF01804">
    <property type="entry name" value="Penicil_amidase"/>
    <property type="match status" value="1"/>
</dbReference>
<sequence>MTPVTSEIIRDDWGIPHVWGPTPAAALHGQGRACALDRAWQIEYMRLRAEGRTAEVFGAVAVDWDRFARRAGLHRSARAVYERSTPRTRELLDAYIAGVNSALDESTAVELEEMQHRPRPWEPWTPISVFMMHNILFGQFPNKLWRVQAARAFGRAGLRMFEFEGGIDLPETAPDLPDEEFIEEVLAELAGGVTGGGETSTLLSSSQGFSPVTPAVAYGAAGSGSNAWGVTSSRTATGAALIAGDPHRFLELPGLYVQCQVACPEFDVVGFAFAGVPGVPHFAHAGEVAWAITNAMGDYHDLFLERLTRTDDGVSAQTPDGTAPIQVWSETILVRDGEAQDVEIVVTANGPVVLGGVDEAYAVSLRTPLLADVEGFSFDSALDLLFAQTIDEVEQALTGWAEPVNRVVIADSAGHVRQHLAGAMPERAAENYWLPVPGWDARHTWTGISHGSVVDPGFSGEADGHAVIANQRTDELPQLQPVTTETAGPARARRIGEMLSGLDEVTVDACTEIHRDVHLADADILLDVLRPMSGLSAPAERVRERLLTWDKAMAVDSVEAYLFATLRSKLVRALSGHEALSALTAPHGFSSFLDAWFVPAPRMADGLAAVVTRLPNPDVASCLAACLEELAAETDGGDTSQTWGDIHRFAPVHGFDLIGATPAHPELSARIRPEAVPLGGDSDCVLANASAVGFGDVCRLGSAARYVWDLADRDRSVWSVPLGADGNPDSPHFQDQLPVWAVGDAVPVVSDWDRLRAGRAVQADLSASVTTTVGEDR</sequence>
<evidence type="ECO:0000313" key="4">
    <source>
        <dbReference type="EMBL" id="MFB9261398.1"/>
    </source>
</evidence>
<dbReference type="PIRSF" id="PIRSF001227">
    <property type="entry name" value="Pen_acylase"/>
    <property type="match status" value="1"/>
</dbReference>
<proteinExistence type="inferred from homology"/>
<dbReference type="PANTHER" id="PTHR34218">
    <property type="entry name" value="PEPTIDASE S45 PENICILLIN AMIDASE"/>
    <property type="match status" value="1"/>
</dbReference>
<dbReference type="InterPro" id="IPR002692">
    <property type="entry name" value="S45"/>
</dbReference>
<dbReference type="Proteomes" id="UP001589700">
    <property type="component" value="Unassembled WGS sequence"/>
</dbReference>
<evidence type="ECO:0000256" key="2">
    <source>
        <dbReference type="ARBA" id="ARBA00022801"/>
    </source>
</evidence>
<reference evidence="4 5" key="1">
    <citation type="submission" date="2024-09" db="EMBL/GenBank/DDBJ databases">
        <authorList>
            <person name="Sun Q."/>
            <person name="Mori K."/>
        </authorList>
    </citation>
    <scope>NUCLEOTIDE SEQUENCE [LARGE SCALE GENOMIC DNA]</scope>
    <source>
        <strain evidence="4 5">CCM 7659</strain>
    </source>
</reference>
<dbReference type="InterPro" id="IPR014395">
    <property type="entry name" value="Pen/GL7ACA/AHL_acylase"/>
</dbReference>
<dbReference type="InterPro" id="IPR023343">
    <property type="entry name" value="Penicillin_amidase_dom1"/>
</dbReference>
<dbReference type="Gene3D" id="2.30.120.10">
    <property type="match status" value="1"/>
</dbReference>
<dbReference type="InterPro" id="IPR043147">
    <property type="entry name" value="Penicillin_amidase_A-knob"/>
</dbReference>
<keyword evidence="2" id="KW-0378">Hydrolase</keyword>
<dbReference type="RefSeq" id="WP_182631106.1">
    <property type="nucleotide sequence ID" value="NZ_JAALDM010000029.1"/>
</dbReference>
<dbReference type="Gene3D" id="3.60.20.10">
    <property type="entry name" value="Glutamine Phosphoribosylpyrophosphate, subunit 1, domain 1"/>
    <property type="match status" value="1"/>
</dbReference>
<accession>A0ABV5JUE9</accession>
<gene>
    <name evidence="4" type="ORF">ACFFVD_16560</name>
</gene>
<keyword evidence="5" id="KW-1185">Reference proteome</keyword>
<name>A0ABV5JUE9_9ACTN</name>
<dbReference type="InterPro" id="IPR043146">
    <property type="entry name" value="Penicillin_amidase_N_B-knob"/>
</dbReference>
<keyword evidence="3" id="KW-0865">Zymogen</keyword>
<protein>
    <submittedName>
        <fullName evidence="4">Penicillin acylase family protein</fullName>
    </submittedName>
</protein>
<dbReference type="InterPro" id="IPR029055">
    <property type="entry name" value="Ntn_hydrolases_N"/>
</dbReference>